<dbReference type="InterPro" id="IPR007627">
    <property type="entry name" value="RNA_pol_sigma70_r2"/>
</dbReference>
<evidence type="ECO:0000259" key="7">
    <source>
        <dbReference type="Pfam" id="PF04542"/>
    </source>
</evidence>
<evidence type="ECO:0000256" key="3">
    <source>
        <dbReference type="ARBA" id="ARBA00023082"/>
    </source>
</evidence>
<dbReference type="InterPro" id="IPR013249">
    <property type="entry name" value="RNA_pol_sigma70_r4_t2"/>
</dbReference>
<dbReference type="Pfam" id="PF04542">
    <property type="entry name" value="Sigma70_r2"/>
    <property type="match status" value="1"/>
</dbReference>
<feature type="region of interest" description="Disordered" evidence="6">
    <location>
        <begin position="1"/>
        <end position="25"/>
    </location>
</feature>
<dbReference type="AlphaFoldDB" id="A0A4Q7NPZ4"/>
<dbReference type="Pfam" id="PF08281">
    <property type="entry name" value="Sigma70_r4_2"/>
    <property type="match status" value="1"/>
</dbReference>
<keyword evidence="2" id="KW-0805">Transcription regulation</keyword>
<protein>
    <submittedName>
        <fullName evidence="9">RNA polymerase sigma-70 factor (ECF subfamily)</fullName>
    </submittedName>
</protein>
<evidence type="ECO:0000256" key="5">
    <source>
        <dbReference type="ARBA" id="ARBA00023163"/>
    </source>
</evidence>
<keyword evidence="4" id="KW-0238">DNA-binding</keyword>
<dbReference type="GO" id="GO:0006352">
    <property type="term" value="P:DNA-templated transcription initiation"/>
    <property type="evidence" value="ECO:0007669"/>
    <property type="project" value="InterPro"/>
</dbReference>
<feature type="domain" description="RNA polymerase sigma factor 70 region 4 type 2" evidence="8">
    <location>
        <begin position="125"/>
        <end position="176"/>
    </location>
</feature>
<keyword evidence="3" id="KW-0731">Sigma factor</keyword>
<name>A0A4Q7NPZ4_9ACTN</name>
<dbReference type="SUPFAM" id="SSF88659">
    <property type="entry name" value="Sigma3 and sigma4 domains of RNA polymerase sigma factors"/>
    <property type="match status" value="1"/>
</dbReference>
<dbReference type="Gene3D" id="1.10.10.10">
    <property type="entry name" value="Winged helix-like DNA-binding domain superfamily/Winged helix DNA-binding domain"/>
    <property type="match status" value="1"/>
</dbReference>
<gene>
    <name evidence="9" type="ORF">EV189_2478</name>
</gene>
<dbReference type="InterPro" id="IPR014284">
    <property type="entry name" value="RNA_pol_sigma-70_dom"/>
</dbReference>
<evidence type="ECO:0000256" key="4">
    <source>
        <dbReference type="ARBA" id="ARBA00023125"/>
    </source>
</evidence>
<dbReference type="InterPro" id="IPR036388">
    <property type="entry name" value="WH-like_DNA-bd_sf"/>
</dbReference>
<sequence length="197" mass="21728">MRWRDTQTDSETDSMSAGRSSADEHRFRELHARTYPDLLRFVERRVPPADAEDVVATVFLTAWRRLPDVPAAHDDARPWLYGVARHALANHLRAGGRRADLDVRAAAHLPGDVPDHAEAAGSRVDLARAWSALDARDRETLALVAFDGLTADQAARVVGCRRSAFAMRLTRARRRLREALDAAPAPAPTPAGQEASR</sequence>
<comment type="similarity">
    <text evidence="1">Belongs to the sigma-70 factor family. ECF subfamily.</text>
</comment>
<organism evidence="9 10">
    <name type="scientific">Motilibacter rhizosphaerae</name>
    <dbReference type="NCBI Taxonomy" id="598652"/>
    <lineage>
        <taxon>Bacteria</taxon>
        <taxon>Bacillati</taxon>
        <taxon>Actinomycetota</taxon>
        <taxon>Actinomycetes</taxon>
        <taxon>Motilibacterales</taxon>
        <taxon>Motilibacteraceae</taxon>
        <taxon>Motilibacter</taxon>
    </lineage>
</organism>
<accession>A0A4Q7NPZ4</accession>
<dbReference type="Gene3D" id="1.10.1740.10">
    <property type="match status" value="1"/>
</dbReference>
<evidence type="ECO:0000256" key="6">
    <source>
        <dbReference type="SAM" id="MobiDB-lite"/>
    </source>
</evidence>
<dbReference type="SUPFAM" id="SSF88946">
    <property type="entry name" value="Sigma2 domain of RNA polymerase sigma factors"/>
    <property type="match status" value="1"/>
</dbReference>
<evidence type="ECO:0000313" key="9">
    <source>
        <dbReference type="EMBL" id="RZS87056.1"/>
    </source>
</evidence>
<dbReference type="InterPro" id="IPR013324">
    <property type="entry name" value="RNA_pol_sigma_r3/r4-like"/>
</dbReference>
<dbReference type="GO" id="GO:0016987">
    <property type="term" value="F:sigma factor activity"/>
    <property type="evidence" value="ECO:0007669"/>
    <property type="project" value="UniProtKB-KW"/>
</dbReference>
<evidence type="ECO:0000256" key="2">
    <source>
        <dbReference type="ARBA" id="ARBA00023015"/>
    </source>
</evidence>
<evidence type="ECO:0000259" key="8">
    <source>
        <dbReference type="Pfam" id="PF08281"/>
    </source>
</evidence>
<keyword evidence="10" id="KW-1185">Reference proteome</keyword>
<dbReference type="PANTHER" id="PTHR43133:SF8">
    <property type="entry name" value="RNA POLYMERASE SIGMA FACTOR HI_1459-RELATED"/>
    <property type="match status" value="1"/>
</dbReference>
<evidence type="ECO:0000313" key="10">
    <source>
        <dbReference type="Proteomes" id="UP000293638"/>
    </source>
</evidence>
<dbReference type="Proteomes" id="UP000293638">
    <property type="component" value="Unassembled WGS sequence"/>
</dbReference>
<dbReference type="NCBIfam" id="TIGR02937">
    <property type="entry name" value="sigma70-ECF"/>
    <property type="match status" value="1"/>
</dbReference>
<dbReference type="GO" id="GO:0003677">
    <property type="term" value="F:DNA binding"/>
    <property type="evidence" value="ECO:0007669"/>
    <property type="project" value="UniProtKB-KW"/>
</dbReference>
<dbReference type="PANTHER" id="PTHR43133">
    <property type="entry name" value="RNA POLYMERASE ECF-TYPE SIGMA FACTO"/>
    <property type="match status" value="1"/>
</dbReference>
<keyword evidence="5" id="KW-0804">Transcription</keyword>
<dbReference type="InterPro" id="IPR039425">
    <property type="entry name" value="RNA_pol_sigma-70-like"/>
</dbReference>
<dbReference type="EMBL" id="SGXD01000003">
    <property type="protein sequence ID" value="RZS87056.1"/>
    <property type="molecule type" value="Genomic_DNA"/>
</dbReference>
<comment type="caution">
    <text evidence="9">The sequence shown here is derived from an EMBL/GenBank/DDBJ whole genome shotgun (WGS) entry which is preliminary data.</text>
</comment>
<evidence type="ECO:0000256" key="1">
    <source>
        <dbReference type="ARBA" id="ARBA00010641"/>
    </source>
</evidence>
<feature type="domain" description="RNA polymerase sigma-70 region 2" evidence="7">
    <location>
        <begin position="32"/>
        <end position="97"/>
    </location>
</feature>
<dbReference type="InterPro" id="IPR013325">
    <property type="entry name" value="RNA_pol_sigma_r2"/>
</dbReference>
<proteinExistence type="inferred from homology"/>
<reference evidence="9 10" key="1">
    <citation type="submission" date="2019-02" db="EMBL/GenBank/DDBJ databases">
        <title>Genomic Encyclopedia of Type Strains, Phase IV (KMG-IV): sequencing the most valuable type-strain genomes for metagenomic binning, comparative biology and taxonomic classification.</title>
        <authorList>
            <person name="Goeker M."/>
        </authorList>
    </citation>
    <scope>NUCLEOTIDE SEQUENCE [LARGE SCALE GENOMIC DNA]</scope>
    <source>
        <strain evidence="9 10">DSM 45622</strain>
    </source>
</reference>